<reference evidence="2 3" key="1">
    <citation type="journal article" date="2001" name="Nature">
        <title>Initial sequencing and analysis of the human genome.</title>
        <authorList>
            <consortium name="International Human Genome Sequencing Consortium"/>
            <person name="Lander E.S."/>
            <person name="Linton L.M."/>
            <person name="Birren B."/>
            <person name="Nusbaum C."/>
            <person name="Zody M.C."/>
            <person name="Baldwin J."/>
            <person name="Devon K."/>
            <person name="Dewar K."/>
            <person name="Doyle M."/>
            <person name="FitzHugh W."/>
            <person name="Funke R."/>
            <person name="Gage D."/>
            <person name="Harris K."/>
            <person name="Heaford A."/>
            <person name="Howland J."/>
            <person name="Kann L."/>
            <person name="Lehoczky J."/>
            <person name="LeVine R."/>
            <person name="McEwan P."/>
            <person name="McKernan K."/>
            <person name="Meldrim J."/>
            <person name="Mesirov J.P."/>
            <person name="Miranda C."/>
            <person name="Morris W."/>
            <person name="Naylor J."/>
            <person name="Raymond C."/>
            <person name="Rosetti M."/>
            <person name="Santos R."/>
            <person name="Sheridan A."/>
            <person name="Sougnez C."/>
            <person name="Stange-Thomann N."/>
            <person name="Stojanovic N."/>
            <person name="Subramanian A."/>
            <person name="Wyman D."/>
            <person name="Rogers J."/>
            <person name="Sulston J."/>
            <person name="Ainscough R."/>
            <person name="Beck S."/>
            <person name="Bentley D."/>
            <person name="Burton J."/>
            <person name="Clee C."/>
            <person name="Carter N."/>
            <person name="Coulson A."/>
            <person name="Deadman R."/>
            <person name="Deloukas P."/>
            <person name="Dunham A."/>
            <person name="Dunham I."/>
            <person name="Durbin R."/>
            <person name="French L."/>
            <person name="Grafham D."/>
            <person name="Gregory S."/>
            <person name="Hubbard T."/>
            <person name="Humphray S."/>
            <person name="Hunt A."/>
            <person name="Jones M."/>
            <person name="Lloyd C."/>
            <person name="McMurray A."/>
            <person name="Matthews L."/>
            <person name="Mercer S."/>
            <person name="Milne S."/>
            <person name="Mullikin J.C."/>
            <person name="Mungall A."/>
            <person name="Plumb R."/>
            <person name="Ross M."/>
            <person name="Shownkeen R."/>
            <person name="Sims S."/>
            <person name="Waterston R.H."/>
            <person name="Wilson R.K."/>
            <person name="Hillier L.W."/>
            <person name="McPherson J.D."/>
            <person name="Marra M.A."/>
            <person name="Mardis E.R."/>
            <person name="Fulton L.A."/>
            <person name="Chinwalla A.T."/>
            <person name="Pepin K.H."/>
            <person name="Gish W.R."/>
            <person name="Chissoe S.L."/>
            <person name="Wendl M.C."/>
            <person name="Delehaunty K.D."/>
            <person name="Miner T.L."/>
            <person name="Delehaunty A."/>
            <person name="Kramer J.B."/>
            <person name="Cook L.L."/>
            <person name="Fulton R.S."/>
            <person name="Johnson D.L."/>
            <person name="Minx P.J."/>
            <person name="Clifton S.W."/>
            <person name="Hawkins T."/>
            <person name="Branscomb E."/>
            <person name="Predki P."/>
            <person name="Richardson P."/>
            <person name="Wenning S."/>
            <person name="Slezak T."/>
            <person name="Doggett N."/>
            <person name="Cheng J.F."/>
            <person name="Olsen A."/>
            <person name="Lucas S."/>
            <person name="Elkin C."/>
            <person name="Uberbacher E."/>
            <person name="Frazier M."/>
            <person name="Gibbs R.A."/>
            <person name="Muzny D.M."/>
            <person name="Scherer S.E."/>
            <person name="Bouck J.B."/>
            <person name="Sodergren E.J."/>
            <person name="Worley K.C."/>
            <person name="Rives C.M."/>
            <person name="Gorrell J.H."/>
            <person name="Metzker M.L."/>
            <person name="Naylor S.L."/>
            <person name="Kucherlapati R.S."/>
            <person name="Nelson D.L."/>
            <person name="Weinstock G.M."/>
            <person name="Sakaki Y."/>
            <person name="Fujiyama A."/>
            <person name="Hattori M."/>
            <person name="Yada T."/>
            <person name="Toyoda A."/>
            <person name="Itoh T."/>
            <person name="Kawagoe C."/>
            <person name="Watanabe H."/>
            <person name="Totoki Y."/>
            <person name="Taylor T."/>
            <person name="Weissenbach J."/>
            <person name="Heilig R."/>
            <person name="Saurin W."/>
            <person name="Artiguenave F."/>
            <person name="Brottier P."/>
            <person name="Bruls T."/>
            <person name="Pelletier E."/>
            <person name="Robert C."/>
            <person name="Wincker P."/>
            <person name="Smith D.R."/>
            <person name="Doucette-Stamm L."/>
            <person name="Rubenfield M."/>
            <person name="Weinstock K."/>
            <person name="Lee H.M."/>
            <person name="Dubois J."/>
            <person name="Rosenthal A."/>
            <person name="Platzer M."/>
            <person name="Nyakatura G."/>
            <person name="Taudien S."/>
            <person name="Rump A."/>
            <person name="Yang H."/>
            <person name="Yu J."/>
            <person name="Wang J."/>
            <person name="Huang G."/>
            <person name="Gu J."/>
            <person name="Hood L."/>
            <person name="Rowen L."/>
            <person name="Madan A."/>
            <person name="Qin S."/>
            <person name="Davis R.W."/>
            <person name="Federspiel N.A."/>
            <person name="Abola A.P."/>
            <person name="Proctor M.J."/>
            <person name="Myers R.M."/>
            <person name="Schmutz J."/>
            <person name="Dickson M."/>
            <person name="Grimwood J."/>
            <person name="Cox D.R."/>
            <person name="Olson M.V."/>
            <person name="Kaul R."/>
            <person name="Raymond C."/>
            <person name="Shimizu N."/>
            <person name="Kawasaki K."/>
            <person name="Minoshima S."/>
            <person name="Evans G.A."/>
            <person name="Athanasiou M."/>
            <person name="Schultz R."/>
            <person name="Roe B.A."/>
            <person name="Chen F."/>
            <person name="Pan H."/>
            <person name="Ramser J."/>
            <person name="Lehrach H."/>
            <person name="Reinhardt R."/>
            <person name="McCombie W.R."/>
            <person name="de la Bastide M."/>
            <person name="Dedhia N."/>
            <person name="Blocker H."/>
            <person name="Hornischer K."/>
            <person name="Nordsiek G."/>
            <person name="Agarwala R."/>
            <person name="Aravind L."/>
            <person name="Bailey J.A."/>
            <person name="Bateman A."/>
            <person name="Batzoglou S."/>
            <person name="Birney E."/>
            <person name="Bork P."/>
            <person name="Brown D.G."/>
            <person name="Burge C.B."/>
            <person name="Cerutti L."/>
            <person name="Chen H.C."/>
            <person name="Church D."/>
            <person name="Clamp M."/>
            <person name="Copley R.R."/>
            <person name="Doerks T."/>
            <person name="Eddy S.R."/>
            <person name="Eichler E.E."/>
            <person name="Furey T.S."/>
            <person name="Galagan J."/>
            <person name="Gilbert J.G."/>
            <person name="Harmon C."/>
            <person name="Hayashizaki Y."/>
            <person name="Haussler D."/>
            <person name="Hermjakob H."/>
            <person name="Hokamp K."/>
            <person name="Jang W."/>
            <person name="Johnson L.S."/>
            <person name="Jones T.A."/>
            <person name="Kasif S."/>
            <person name="Kaspryzk A."/>
            <person name="Kennedy S."/>
            <person name="Kent W.J."/>
            <person name="Kitts P."/>
            <person name="Koonin E.V."/>
            <person name="Korf I."/>
            <person name="Kulp D."/>
            <person name="Lancet D."/>
            <person name="Lowe T.M."/>
            <person name="McLysaght A."/>
            <person name="Mikkelsen T."/>
            <person name="Moran J.V."/>
            <person name="Mulder N."/>
            <person name="Pollara V.J."/>
            <person name="Ponting C.P."/>
            <person name="Schuler G."/>
            <person name="Schultz J."/>
            <person name="Slater G."/>
            <person name="Smit A.F."/>
            <person name="Stupka E."/>
            <person name="Szustakowski J."/>
            <person name="Thierry-Mieg D."/>
            <person name="Thierry-Mieg J."/>
            <person name="Wagner L."/>
            <person name="Wallis J."/>
            <person name="Wheeler R."/>
            <person name="Williams A."/>
            <person name="Wolf Y.I."/>
            <person name="Wolfe K.H."/>
            <person name="Yang S.P."/>
            <person name="Yeh R.F."/>
            <person name="Collins F."/>
            <person name="Guyer M.S."/>
            <person name="Peterson J."/>
            <person name="Felsenfeld A."/>
            <person name="Wetterstrand K.A."/>
            <person name="Patrinos A."/>
            <person name="Morgan M.J."/>
            <person name="de Jong P."/>
            <person name="Catanese J.J."/>
            <person name="Osoegawa K."/>
            <person name="Shizuya H."/>
            <person name="Choi S."/>
            <person name="Chen Y.J."/>
        </authorList>
    </citation>
    <scope>NUCLEOTIDE SEQUENCE [LARGE SCALE GENOMIC DNA]</scope>
</reference>
<dbReference type="EMBL" id="AL606477">
    <property type="status" value="NOT_ANNOTATED_CDS"/>
    <property type="molecule type" value="Genomic_DNA"/>
</dbReference>
<reference evidence="2" key="4">
    <citation type="submission" date="2025-08" db="UniProtKB">
        <authorList>
            <consortium name="Ensembl"/>
        </authorList>
    </citation>
    <scope>IDENTIFICATION</scope>
</reference>
<dbReference type="EMBL" id="AL672037">
    <property type="status" value="NOT_ANNOTATED_CDS"/>
    <property type="molecule type" value="Genomic_DNA"/>
</dbReference>
<evidence type="ECO:0000256" key="1">
    <source>
        <dbReference type="SAM" id="MobiDB-lite"/>
    </source>
</evidence>
<keyword evidence="3" id="KW-1185">Reference proteome</keyword>
<dbReference type="GeneTree" id="ENSGT00940000156454"/>
<organism evidence="2 3">
    <name type="scientific">Homo sapiens</name>
    <name type="common">Human</name>
    <dbReference type="NCBI Taxonomy" id="9606"/>
    <lineage>
        <taxon>Eukaryota</taxon>
        <taxon>Metazoa</taxon>
        <taxon>Chordata</taxon>
        <taxon>Craniata</taxon>
        <taxon>Vertebrata</taxon>
        <taxon>Euteleostomi</taxon>
        <taxon>Mammalia</taxon>
        <taxon>Eutheria</taxon>
        <taxon>Euarchontoglires</taxon>
        <taxon>Primates</taxon>
        <taxon>Haplorrhini</taxon>
        <taxon>Catarrhini</taxon>
        <taxon>Hominidae</taxon>
        <taxon>Homo</taxon>
    </lineage>
</organism>
<feature type="compositionally biased region" description="Basic and acidic residues" evidence="1">
    <location>
        <begin position="22"/>
        <end position="51"/>
    </location>
</feature>
<feature type="region of interest" description="Disordered" evidence="1">
    <location>
        <begin position="1"/>
        <end position="108"/>
    </location>
</feature>
<dbReference type="AlphaFoldDB" id="A0A8I5QKZ5"/>
<dbReference type="SMR" id="A0A8I5QKZ5"/>
<protein>
    <submittedName>
        <fullName evidence="2">Eukaryotic translation initiation factor 4 gamma 3</fullName>
    </submittedName>
</protein>
<dbReference type="EMBL" id="AL627311">
    <property type="status" value="NOT_ANNOTATED_CDS"/>
    <property type="molecule type" value="Genomic_DNA"/>
</dbReference>
<reference evidence="2 3" key="3">
    <citation type="journal article" date="2006" name="Nature">
        <title>The DNA sequence and biological annotation of human chromosome 1.</title>
        <authorList>
            <person name="Gregory S.G."/>
            <person name="Barlow K.F."/>
            <person name="McLay K.E."/>
            <person name="Kaul R."/>
            <person name="Swarbreck D."/>
            <person name="Dunham A."/>
            <person name="Scott C.E."/>
            <person name="Howe K.L."/>
            <person name="Woodfine K."/>
            <person name="Spencer C.C."/>
            <person name="Jones M.C."/>
            <person name="Gillson C."/>
            <person name="Searle S."/>
            <person name="Zhou Y."/>
            <person name="Kokocinski F."/>
            <person name="McDonald L."/>
            <person name="Evans R."/>
            <person name="Phillips K."/>
            <person name="Atkinson A."/>
            <person name="Cooper R."/>
            <person name="Jones C."/>
            <person name="Hall R.E."/>
            <person name="Andrews T.D."/>
            <person name="Lloyd C."/>
            <person name="Ainscough R."/>
            <person name="Almeida J.P."/>
            <person name="Ambrose K.D."/>
            <person name="Anderson F."/>
            <person name="Andrew R.W."/>
            <person name="Ashwell R.I."/>
            <person name="Aubin K."/>
            <person name="Babbage A.K."/>
            <person name="Bagguley C.L."/>
            <person name="Bailey J."/>
            <person name="Beasley H."/>
            <person name="Bethel G."/>
            <person name="Bird C.P."/>
            <person name="Bray-Allen S."/>
            <person name="Brown J.Y."/>
            <person name="Brown A.J."/>
            <person name="Buckley D."/>
            <person name="Burton J."/>
            <person name="Bye J."/>
            <person name="Carder C."/>
            <person name="Chapman J.C."/>
            <person name="Clark S.Y."/>
            <person name="Clarke G."/>
            <person name="Clee C."/>
            <person name="Cobley V."/>
            <person name="Collier R.E."/>
            <person name="Corby N."/>
            <person name="Coville G.J."/>
            <person name="Davies J."/>
            <person name="Deadman R."/>
            <person name="Dunn M."/>
            <person name="Earthrowl M."/>
            <person name="Ellington A.G."/>
            <person name="Errington H."/>
            <person name="Frankish A."/>
            <person name="Frankland J."/>
            <person name="French L."/>
            <person name="Garner P."/>
            <person name="Garnett J."/>
            <person name="Gay L."/>
            <person name="Ghori M.R."/>
            <person name="Gibson R."/>
            <person name="Gilby L.M."/>
            <person name="Gillett W."/>
            <person name="Glithero R.J."/>
            <person name="Grafham D.V."/>
            <person name="Griffiths C."/>
            <person name="Griffiths-Jones S."/>
            <person name="Grocock R."/>
            <person name="Hammond S."/>
            <person name="Harrison E.S."/>
            <person name="Hart E."/>
            <person name="Haugen E."/>
            <person name="Heath P.D."/>
            <person name="Holmes S."/>
            <person name="Holt K."/>
            <person name="Howden P.J."/>
            <person name="Hunt A.R."/>
            <person name="Hunt S.E."/>
            <person name="Hunter G."/>
            <person name="Isherwood J."/>
            <person name="James R."/>
            <person name="Johnson C."/>
            <person name="Johnson D."/>
            <person name="Joy A."/>
            <person name="Kay M."/>
            <person name="Kershaw J.K."/>
            <person name="Kibukawa M."/>
            <person name="Kimberley A.M."/>
            <person name="King A."/>
            <person name="Knights A.J."/>
            <person name="Lad H."/>
            <person name="Laird G."/>
            <person name="Lawlor S."/>
            <person name="Leongamornlert D.A."/>
            <person name="Lloyd D.M."/>
            <person name="Loveland J."/>
            <person name="Lovell J."/>
            <person name="Lush M.J."/>
            <person name="Lyne R."/>
            <person name="Martin S."/>
            <person name="Mashreghi-Mohammadi M."/>
            <person name="Matthews L."/>
            <person name="Matthews N.S."/>
            <person name="McLaren S."/>
            <person name="Milne S."/>
            <person name="Mistry S."/>
            <person name="Moore M.J."/>
            <person name="Nickerson T."/>
            <person name="O'Dell C.N."/>
            <person name="Oliver K."/>
            <person name="Palmeiri A."/>
            <person name="Palmer S.A."/>
            <person name="Parker A."/>
            <person name="Patel D."/>
            <person name="Pearce A.V."/>
            <person name="Peck A.I."/>
            <person name="Pelan S."/>
            <person name="Phelps K."/>
            <person name="Phillimore B.J."/>
            <person name="Plumb R."/>
            <person name="Rajan J."/>
            <person name="Raymond C."/>
            <person name="Rouse G."/>
            <person name="Saenphimmachak C."/>
            <person name="Sehra H.K."/>
            <person name="Sheridan E."/>
            <person name="Shownkeen R."/>
            <person name="Sims S."/>
            <person name="Skuce C.D."/>
            <person name="Smith M."/>
            <person name="Steward C."/>
            <person name="Subramanian S."/>
            <person name="Sycamore N."/>
            <person name="Tracey A."/>
            <person name="Tromans A."/>
            <person name="Van Helmond Z."/>
            <person name="Wall M."/>
            <person name="Wallis J.M."/>
            <person name="White S."/>
            <person name="Whitehead S.L."/>
            <person name="Wilkinson J.E."/>
            <person name="Willey D.L."/>
            <person name="Williams H."/>
            <person name="Wilming L."/>
            <person name="Wray P.W."/>
            <person name="Wu Z."/>
            <person name="Coulson A."/>
            <person name="Vaudin M."/>
            <person name="Sulston J.E."/>
            <person name="Durbin R."/>
            <person name="Hubbard T."/>
            <person name="Wooster R."/>
            <person name="Dunham I."/>
            <person name="Carter N.P."/>
            <person name="McVean G."/>
            <person name="Ross M.T."/>
            <person name="Harrow J."/>
            <person name="Olson M.V."/>
            <person name="Beck S."/>
            <person name="Rogers J."/>
            <person name="Bentley D.R."/>
            <person name="Banerjee R."/>
            <person name="Bryant S.P."/>
            <person name="Burford D.C."/>
            <person name="Burrill W.D."/>
            <person name="Clegg S.M."/>
            <person name="Dhami P."/>
            <person name="Dovey O."/>
            <person name="Faulkner L.M."/>
            <person name="Gribble S.M."/>
            <person name="Langford C.F."/>
            <person name="Pandian R.D."/>
            <person name="Porter K.M."/>
            <person name="Prigmore E."/>
        </authorList>
    </citation>
    <scope>NUCLEOTIDE SEQUENCE [LARGE SCALE GENOMIC DNA]</scope>
</reference>
<accession>A0A8I5QKZ5</accession>
<reference evidence="2" key="5">
    <citation type="submission" date="2025-09" db="UniProtKB">
        <authorList>
            <consortium name="Ensembl"/>
        </authorList>
    </citation>
    <scope>IDENTIFICATION</scope>
</reference>
<reference evidence="2 3" key="2">
    <citation type="journal article" date="2004" name="Nature">
        <title>Finishing the euchromatic sequence of the human genome.</title>
        <authorList>
            <consortium name="International Human Genome Sequencing Consortium"/>
        </authorList>
    </citation>
    <scope>NUCLEOTIDE SEQUENCE [LARGE SCALE GENOMIC DNA]</scope>
</reference>
<dbReference type="EMBL" id="AL358392">
    <property type="status" value="NOT_ANNOTATED_CDS"/>
    <property type="molecule type" value="Genomic_DNA"/>
</dbReference>
<evidence type="ECO:0000313" key="2">
    <source>
        <dbReference type="Ensembl" id="ENSP00000510195.1"/>
    </source>
</evidence>
<proteinExistence type="predicted"/>
<dbReference type="OrthoDB" id="514777at2759"/>
<gene>
    <name evidence="2" type="primary">EIF4G3</name>
</gene>
<dbReference type="HGNC" id="HGNC:3298">
    <property type="gene designation" value="EIF4G3"/>
</dbReference>
<name>A0A8I5QKZ5_HUMAN</name>
<dbReference type="EMBL" id="AL031005">
    <property type="status" value="NOT_ANNOTATED_CDS"/>
    <property type="molecule type" value="Genomic_DNA"/>
</dbReference>
<dbReference type="Proteomes" id="UP000005640">
    <property type="component" value="Chromosome 1"/>
</dbReference>
<sequence length="108" mass="10312">VKKIHRHRLSPATEKGAASSGEGDKDPPPPAHEDIAVKETGSEIRHSDCSRNRTRHRSGGGGGSSGTASSPGGGSSGGGGGGGGGGGSGPPSSPEHQGPPDSGAPTNS</sequence>
<evidence type="ECO:0000313" key="3">
    <source>
        <dbReference type="Proteomes" id="UP000005640"/>
    </source>
</evidence>
<feature type="compositionally biased region" description="Gly residues" evidence="1">
    <location>
        <begin position="59"/>
        <end position="89"/>
    </location>
</feature>
<dbReference type="OpenTargets" id="ENSG00000075151"/>
<dbReference type="Ensembl" id="ENST00000685814.1">
    <property type="protein sequence ID" value="ENSP00000510195.1"/>
    <property type="gene ID" value="ENSG00000075151.24"/>
</dbReference>